<accession>A0AAW1J6S4</accession>
<dbReference type="AlphaFoldDB" id="A0AAW1J6S4"/>
<dbReference type="Proteomes" id="UP001443914">
    <property type="component" value="Unassembled WGS sequence"/>
</dbReference>
<keyword evidence="2" id="KW-1185">Reference proteome</keyword>
<sequence length="130" mass="13844">MPGSLHLAGIFLCKTADKFSPALTFSFLSFLLLVHSSFKNFAYLGTCLIASSRGMFTSTFLNVSKISLSRVSLLALANLEGKGGAVLKISSSMLDLFCISSLSGSLVLGVCLSWSDFWFRAALGLSDIST</sequence>
<gene>
    <name evidence="1" type="ORF">RND81_08G112200</name>
</gene>
<organism evidence="1 2">
    <name type="scientific">Saponaria officinalis</name>
    <name type="common">Common soapwort</name>
    <name type="synonym">Lychnis saponaria</name>
    <dbReference type="NCBI Taxonomy" id="3572"/>
    <lineage>
        <taxon>Eukaryota</taxon>
        <taxon>Viridiplantae</taxon>
        <taxon>Streptophyta</taxon>
        <taxon>Embryophyta</taxon>
        <taxon>Tracheophyta</taxon>
        <taxon>Spermatophyta</taxon>
        <taxon>Magnoliopsida</taxon>
        <taxon>eudicotyledons</taxon>
        <taxon>Gunneridae</taxon>
        <taxon>Pentapetalae</taxon>
        <taxon>Caryophyllales</taxon>
        <taxon>Caryophyllaceae</taxon>
        <taxon>Caryophylleae</taxon>
        <taxon>Saponaria</taxon>
    </lineage>
</organism>
<evidence type="ECO:0000313" key="2">
    <source>
        <dbReference type="Proteomes" id="UP001443914"/>
    </source>
</evidence>
<reference evidence="1" key="1">
    <citation type="submission" date="2024-03" db="EMBL/GenBank/DDBJ databases">
        <title>WGS assembly of Saponaria officinalis var. Norfolk2.</title>
        <authorList>
            <person name="Jenkins J."/>
            <person name="Shu S."/>
            <person name="Grimwood J."/>
            <person name="Barry K."/>
            <person name="Goodstein D."/>
            <person name="Schmutz J."/>
            <person name="Leebens-Mack J."/>
            <person name="Osbourn A."/>
        </authorList>
    </citation>
    <scope>NUCLEOTIDE SEQUENCE [LARGE SCALE GENOMIC DNA]</scope>
    <source>
        <strain evidence="1">JIC</strain>
    </source>
</reference>
<proteinExistence type="predicted"/>
<name>A0AAW1J6S4_SAPOF</name>
<protein>
    <submittedName>
        <fullName evidence="1">Uncharacterized protein</fullName>
    </submittedName>
</protein>
<comment type="caution">
    <text evidence="1">The sequence shown here is derived from an EMBL/GenBank/DDBJ whole genome shotgun (WGS) entry which is preliminary data.</text>
</comment>
<evidence type="ECO:0000313" key="1">
    <source>
        <dbReference type="EMBL" id="KAK9698548.1"/>
    </source>
</evidence>
<dbReference type="EMBL" id="JBDFQZ010000008">
    <property type="protein sequence ID" value="KAK9698548.1"/>
    <property type="molecule type" value="Genomic_DNA"/>
</dbReference>